<organism evidence="1 2">
    <name type="scientific">Tectimicrobiota bacterium</name>
    <dbReference type="NCBI Taxonomy" id="2528274"/>
    <lineage>
        <taxon>Bacteria</taxon>
        <taxon>Pseudomonadati</taxon>
        <taxon>Nitrospinota/Tectimicrobiota group</taxon>
        <taxon>Candidatus Tectimicrobiota</taxon>
    </lineage>
</organism>
<proteinExistence type="predicted"/>
<reference evidence="1" key="1">
    <citation type="submission" date="2020-07" db="EMBL/GenBank/DDBJ databases">
        <title>Huge and variable diversity of episymbiotic CPR bacteria and DPANN archaea in groundwater ecosystems.</title>
        <authorList>
            <person name="He C.Y."/>
            <person name="Keren R."/>
            <person name="Whittaker M."/>
            <person name="Farag I.F."/>
            <person name="Doudna J."/>
            <person name="Cate J.H.D."/>
            <person name="Banfield J.F."/>
        </authorList>
    </citation>
    <scope>NUCLEOTIDE SEQUENCE</scope>
    <source>
        <strain evidence="1">NC_groundwater_763_Ag_S-0.2um_68_21</strain>
    </source>
</reference>
<dbReference type="InterPro" id="IPR020022">
    <property type="entry name" value="N-acetyl_sugar_amidoTrfase"/>
</dbReference>
<gene>
    <name evidence="1" type="ORF">HYZ11_00240</name>
</gene>
<dbReference type="SUPFAM" id="SSF52402">
    <property type="entry name" value="Adenine nucleotide alpha hydrolases-like"/>
    <property type="match status" value="1"/>
</dbReference>
<dbReference type="AlphaFoldDB" id="A0A932HV29"/>
<dbReference type="Proteomes" id="UP000782312">
    <property type="component" value="Unassembled WGS sequence"/>
</dbReference>
<evidence type="ECO:0000313" key="1">
    <source>
        <dbReference type="EMBL" id="MBI3126016.1"/>
    </source>
</evidence>
<protein>
    <submittedName>
        <fullName evidence="1">N-acetyl sugar amidotransferase</fullName>
    </submittedName>
</protein>
<evidence type="ECO:0000313" key="2">
    <source>
        <dbReference type="Proteomes" id="UP000782312"/>
    </source>
</evidence>
<name>A0A932HV29_UNCTE</name>
<comment type="caution">
    <text evidence="1">The sequence shown here is derived from an EMBL/GenBank/DDBJ whole genome shotgun (WGS) entry which is preliminary data.</text>
</comment>
<dbReference type="NCBIfam" id="TIGR03573">
    <property type="entry name" value="WbuX"/>
    <property type="match status" value="1"/>
</dbReference>
<accession>A0A932HV29</accession>
<dbReference type="EMBL" id="JACPUR010000001">
    <property type="protein sequence ID" value="MBI3126016.1"/>
    <property type="molecule type" value="Genomic_DNA"/>
</dbReference>
<sequence>MKYCKRCLYPENHPLNLTFDDAGVCSGCRVHEEKDALDWEERFARLERIAGDHRRKAGRGPDCIVPVSGARDSYFIVHIVKNVLKLNPLLVSYNKQYNTKLGIRNLAYLRTLFDCDYVMKALDPRFVKRINRVTLRRMGSMYWHCLAGTTVFPVQMAANLKIPLIIWGAHQGLDQVGMFSHLDEVEMTRKYRKEHDLMGWEAEDLAALGEGLSAGDLEPFAYPDDKELEVVGVRGIYLGNYIRWDSKKQHEKMIQMYGYESREQIRTFDTYNDVDCFHYSGLHDYIKFLKYGFGKVTDHATREIRLKRLTREEGIGLVERYAGAEPSDMAFFLDWMGMPKEELLECVDAHRDPTAWEKGGAGEWHLRDSVTKHLNDEGVEEARLRKKEDCRFVLTPSRRPGEAEDRYVILAKGYVN</sequence>